<keyword evidence="3" id="KW-1185">Reference proteome</keyword>
<proteinExistence type="predicted"/>
<reference evidence="2" key="1">
    <citation type="submission" date="2020-04" db="EMBL/GenBank/DDBJ databases">
        <title>Analysis of mating type loci in Filobasidium floriforme.</title>
        <authorList>
            <person name="Nowrousian M."/>
        </authorList>
    </citation>
    <scope>NUCLEOTIDE SEQUENCE</scope>
    <source>
        <strain evidence="2">CBS 6242</strain>
    </source>
</reference>
<gene>
    <name evidence="2" type="ORF">FFLO_02753</name>
</gene>
<protein>
    <submittedName>
        <fullName evidence="2">Uncharacterized protein</fullName>
    </submittedName>
</protein>
<dbReference type="EMBL" id="JABELV010000046">
    <property type="protein sequence ID" value="KAG7558283.1"/>
    <property type="molecule type" value="Genomic_DNA"/>
</dbReference>
<comment type="caution">
    <text evidence="2">The sequence shown here is derived from an EMBL/GenBank/DDBJ whole genome shotgun (WGS) entry which is preliminary data.</text>
</comment>
<dbReference type="AlphaFoldDB" id="A0A8K0JLZ0"/>
<dbReference type="Proteomes" id="UP000812966">
    <property type="component" value="Unassembled WGS sequence"/>
</dbReference>
<evidence type="ECO:0000313" key="3">
    <source>
        <dbReference type="Proteomes" id="UP000812966"/>
    </source>
</evidence>
<accession>A0A8K0JLZ0</accession>
<evidence type="ECO:0000256" key="1">
    <source>
        <dbReference type="SAM" id="MobiDB-lite"/>
    </source>
</evidence>
<sequence length="52" mass="5808">MSTLAGPSTVPRRSSRTTGPPLSRFTKSCSPFRRSFANPIRTTRSWVTSQHN</sequence>
<feature type="region of interest" description="Disordered" evidence="1">
    <location>
        <begin position="1"/>
        <end position="30"/>
    </location>
</feature>
<organism evidence="2 3">
    <name type="scientific">Filobasidium floriforme</name>
    <dbReference type="NCBI Taxonomy" id="5210"/>
    <lineage>
        <taxon>Eukaryota</taxon>
        <taxon>Fungi</taxon>
        <taxon>Dikarya</taxon>
        <taxon>Basidiomycota</taxon>
        <taxon>Agaricomycotina</taxon>
        <taxon>Tremellomycetes</taxon>
        <taxon>Filobasidiales</taxon>
        <taxon>Filobasidiaceae</taxon>
        <taxon>Filobasidium</taxon>
    </lineage>
</organism>
<feature type="compositionally biased region" description="Polar residues" evidence="1">
    <location>
        <begin position="16"/>
        <end position="29"/>
    </location>
</feature>
<name>A0A8K0JLZ0_9TREE</name>
<evidence type="ECO:0000313" key="2">
    <source>
        <dbReference type="EMBL" id="KAG7558283.1"/>
    </source>
</evidence>